<protein>
    <submittedName>
        <fullName evidence="9">ZBED1 protein</fullName>
    </submittedName>
</protein>
<evidence type="ECO:0000256" key="7">
    <source>
        <dbReference type="SAM" id="MobiDB-lite"/>
    </source>
</evidence>
<dbReference type="PROSITE" id="PS50808">
    <property type="entry name" value="ZF_BED"/>
    <property type="match status" value="1"/>
</dbReference>
<dbReference type="InterPro" id="IPR003656">
    <property type="entry name" value="Znf_BED"/>
</dbReference>
<name>A0A8X8BHS9_POLSE</name>
<dbReference type="EMBL" id="JAATIS010009265">
    <property type="protein sequence ID" value="KAG2455756.1"/>
    <property type="molecule type" value="Genomic_DNA"/>
</dbReference>
<gene>
    <name evidence="9" type="primary">Zbed1_5</name>
    <name evidence="9" type="ORF">GTO96_0006991</name>
</gene>
<dbReference type="SUPFAM" id="SSF140996">
    <property type="entry name" value="Hermes dimerisation domain"/>
    <property type="match status" value="1"/>
</dbReference>
<evidence type="ECO:0000256" key="3">
    <source>
        <dbReference type="ARBA" id="ARBA00022833"/>
    </source>
</evidence>
<dbReference type="SUPFAM" id="SSF53098">
    <property type="entry name" value="Ribonuclease H-like"/>
    <property type="match status" value="1"/>
</dbReference>
<dbReference type="GO" id="GO:0003677">
    <property type="term" value="F:DNA binding"/>
    <property type="evidence" value="ECO:0007669"/>
    <property type="project" value="InterPro"/>
</dbReference>
<accession>A0A8X8BHS9</accession>
<evidence type="ECO:0000256" key="4">
    <source>
        <dbReference type="ARBA" id="ARBA00023015"/>
    </source>
</evidence>
<keyword evidence="2 6" id="KW-0863">Zinc-finger</keyword>
<keyword evidence="4" id="KW-0805">Transcription regulation</keyword>
<dbReference type="SUPFAM" id="SSF57667">
    <property type="entry name" value="beta-beta-alpha zinc fingers"/>
    <property type="match status" value="1"/>
</dbReference>
<dbReference type="PANTHER" id="PTHR46481">
    <property type="entry name" value="ZINC FINGER BED DOMAIN-CONTAINING PROTEIN 4"/>
    <property type="match status" value="1"/>
</dbReference>
<proteinExistence type="predicted"/>
<dbReference type="InterPro" id="IPR036236">
    <property type="entry name" value="Znf_C2H2_sf"/>
</dbReference>
<reference evidence="9 10" key="1">
    <citation type="journal article" date="2021" name="Cell">
        <title>Tracing the genetic footprints of vertebrate landing in non-teleost ray-finned fishes.</title>
        <authorList>
            <person name="Bi X."/>
            <person name="Wang K."/>
            <person name="Yang L."/>
            <person name="Pan H."/>
            <person name="Jiang H."/>
            <person name="Wei Q."/>
            <person name="Fang M."/>
            <person name="Yu H."/>
            <person name="Zhu C."/>
            <person name="Cai Y."/>
            <person name="He Y."/>
            <person name="Gan X."/>
            <person name="Zeng H."/>
            <person name="Yu D."/>
            <person name="Zhu Y."/>
            <person name="Jiang H."/>
            <person name="Qiu Q."/>
            <person name="Yang H."/>
            <person name="Zhang Y.E."/>
            <person name="Wang W."/>
            <person name="Zhu M."/>
            <person name="He S."/>
            <person name="Zhang G."/>
        </authorList>
    </citation>
    <scope>NUCLEOTIDE SEQUENCE [LARGE SCALE GENOMIC DNA]</scope>
    <source>
        <strain evidence="9">Bchr_013</strain>
    </source>
</reference>
<evidence type="ECO:0000313" key="9">
    <source>
        <dbReference type="EMBL" id="KAG2455756.1"/>
    </source>
</evidence>
<evidence type="ECO:0000259" key="8">
    <source>
        <dbReference type="PROSITE" id="PS50808"/>
    </source>
</evidence>
<dbReference type="PANTHER" id="PTHR46481:SF9">
    <property type="entry name" value="ZINC FINGER BED DOMAIN-CONTAINING PROTEIN 1-LIKE"/>
    <property type="match status" value="1"/>
</dbReference>
<dbReference type="GO" id="GO:0008270">
    <property type="term" value="F:zinc ion binding"/>
    <property type="evidence" value="ECO:0007669"/>
    <property type="project" value="UniProtKB-KW"/>
</dbReference>
<keyword evidence="10" id="KW-1185">Reference proteome</keyword>
<evidence type="ECO:0000256" key="1">
    <source>
        <dbReference type="ARBA" id="ARBA00022723"/>
    </source>
</evidence>
<evidence type="ECO:0000256" key="6">
    <source>
        <dbReference type="PROSITE-ProRule" id="PRU00027"/>
    </source>
</evidence>
<evidence type="ECO:0000313" key="10">
    <source>
        <dbReference type="Proteomes" id="UP000886611"/>
    </source>
</evidence>
<dbReference type="Pfam" id="PF02892">
    <property type="entry name" value="zf-BED"/>
    <property type="match status" value="1"/>
</dbReference>
<dbReference type="Proteomes" id="UP000886611">
    <property type="component" value="Unassembled WGS sequence"/>
</dbReference>
<evidence type="ECO:0000256" key="2">
    <source>
        <dbReference type="ARBA" id="ARBA00022771"/>
    </source>
</evidence>
<feature type="non-terminal residue" evidence="9">
    <location>
        <position position="1"/>
    </location>
</feature>
<keyword evidence="3" id="KW-0862">Zinc</keyword>
<keyword evidence="5" id="KW-0804">Transcription</keyword>
<dbReference type="InterPro" id="IPR052035">
    <property type="entry name" value="ZnF_BED_domain_contain"/>
</dbReference>
<keyword evidence="1" id="KW-0479">Metal-binding</keyword>
<dbReference type="AlphaFoldDB" id="A0A8X8BHS9"/>
<comment type="caution">
    <text evidence="9">The sequence shown here is derived from an EMBL/GenBank/DDBJ whole genome shotgun (WGS) entry which is preliminary data.</text>
</comment>
<sequence length="290" mass="33427">MDGSSRQDDLVPKKGSNVSSVVWKWFGFESSDVEQTFVKCKICRKSVSTGRGSTTNLFQHLRQRHQAEWEECSKLRDENKPSPSAKGPPKIAKRQMSLAVLFSNSVPYDKKAPRWKEMTDAVAFHIAKDMVPIYTIEKPGFIKMLHTADPRYKLLSRKYFKDVAIPRMYTETREKVADQLERASFFSTTTDLWSSRTLQPYMSLTAHYVDAEWKLRRFCLQTCYFPDEHTGEIIGHGLKDALASWKLVEDRQVCVTTDSGTNMIKAMKMNDWTHLQCFGHRLHNAIGKCD</sequence>
<organism evidence="9 10">
    <name type="scientific">Polypterus senegalus</name>
    <name type="common">Senegal bichir</name>
    <dbReference type="NCBI Taxonomy" id="55291"/>
    <lineage>
        <taxon>Eukaryota</taxon>
        <taxon>Metazoa</taxon>
        <taxon>Chordata</taxon>
        <taxon>Craniata</taxon>
        <taxon>Vertebrata</taxon>
        <taxon>Euteleostomi</taxon>
        <taxon>Actinopterygii</taxon>
        <taxon>Polypteriformes</taxon>
        <taxon>Polypteridae</taxon>
        <taxon>Polypterus</taxon>
    </lineage>
</organism>
<feature type="domain" description="BED-type" evidence="8">
    <location>
        <begin position="17"/>
        <end position="72"/>
    </location>
</feature>
<evidence type="ECO:0000256" key="5">
    <source>
        <dbReference type="ARBA" id="ARBA00023163"/>
    </source>
</evidence>
<dbReference type="SMART" id="SM00614">
    <property type="entry name" value="ZnF_BED"/>
    <property type="match status" value="1"/>
</dbReference>
<feature type="region of interest" description="Disordered" evidence="7">
    <location>
        <begin position="72"/>
        <end position="92"/>
    </location>
</feature>
<dbReference type="InterPro" id="IPR012337">
    <property type="entry name" value="RNaseH-like_sf"/>
</dbReference>
<feature type="non-terminal residue" evidence="9">
    <location>
        <position position="290"/>
    </location>
</feature>